<evidence type="ECO:0000256" key="5">
    <source>
        <dbReference type="ARBA" id="ARBA00023136"/>
    </source>
</evidence>
<dbReference type="PANTHER" id="PTHR30250">
    <property type="entry name" value="PST FAMILY PREDICTED COLANIC ACID TRANSPORTER"/>
    <property type="match status" value="1"/>
</dbReference>
<evidence type="ECO:0000256" key="1">
    <source>
        <dbReference type="ARBA" id="ARBA00004651"/>
    </source>
</evidence>
<dbReference type="PANTHER" id="PTHR30250:SF11">
    <property type="entry name" value="O-ANTIGEN TRANSPORTER-RELATED"/>
    <property type="match status" value="1"/>
</dbReference>
<accession>A0A327WW82</accession>
<comment type="caution">
    <text evidence="7">The sequence shown here is derived from an EMBL/GenBank/DDBJ whole genome shotgun (WGS) entry which is preliminary data.</text>
</comment>
<dbReference type="EMBL" id="QLMC01000003">
    <property type="protein sequence ID" value="RAJ97577.1"/>
    <property type="molecule type" value="Genomic_DNA"/>
</dbReference>
<keyword evidence="3 6" id="KW-0812">Transmembrane</keyword>
<keyword evidence="8" id="KW-1185">Reference proteome</keyword>
<evidence type="ECO:0000256" key="2">
    <source>
        <dbReference type="ARBA" id="ARBA00022475"/>
    </source>
</evidence>
<dbReference type="Pfam" id="PF13440">
    <property type="entry name" value="Polysacc_synt_3"/>
    <property type="match status" value="1"/>
</dbReference>
<proteinExistence type="predicted"/>
<evidence type="ECO:0000256" key="6">
    <source>
        <dbReference type="SAM" id="Phobius"/>
    </source>
</evidence>
<feature type="transmembrane region" description="Helical" evidence="6">
    <location>
        <begin position="78"/>
        <end position="100"/>
    </location>
</feature>
<feature type="transmembrane region" description="Helical" evidence="6">
    <location>
        <begin position="49"/>
        <end position="72"/>
    </location>
</feature>
<reference evidence="7 8" key="1">
    <citation type="submission" date="2018-06" db="EMBL/GenBank/DDBJ databases">
        <title>Genomic Encyclopedia of Archaeal and Bacterial Type Strains, Phase II (KMG-II): from individual species to whole genera.</title>
        <authorList>
            <person name="Goeker M."/>
        </authorList>
    </citation>
    <scope>NUCLEOTIDE SEQUENCE [LARGE SCALE GENOMIC DNA]</scope>
    <source>
        <strain evidence="7 8">DSM 21851</strain>
    </source>
</reference>
<evidence type="ECO:0000256" key="3">
    <source>
        <dbReference type="ARBA" id="ARBA00022692"/>
    </source>
</evidence>
<keyword evidence="5 6" id="KW-0472">Membrane</keyword>
<name>A0A327WW82_LARAB</name>
<feature type="transmembrane region" description="Helical" evidence="6">
    <location>
        <begin position="236"/>
        <end position="255"/>
    </location>
</feature>
<feature type="transmembrane region" description="Helical" evidence="6">
    <location>
        <begin position="127"/>
        <end position="146"/>
    </location>
</feature>
<feature type="transmembrane region" description="Helical" evidence="6">
    <location>
        <begin position="267"/>
        <end position="287"/>
    </location>
</feature>
<feature type="transmembrane region" description="Helical" evidence="6">
    <location>
        <begin position="328"/>
        <end position="345"/>
    </location>
</feature>
<protein>
    <submittedName>
        <fullName evidence="7">Polysaccharide biosynthesis protein</fullName>
    </submittedName>
</protein>
<gene>
    <name evidence="7" type="ORF">LX87_02479</name>
</gene>
<keyword evidence="2" id="KW-1003">Cell membrane</keyword>
<keyword evidence="4 6" id="KW-1133">Transmembrane helix</keyword>
<dbReference type="AlphaFoldDB" id="A0A327WW82"/>
<sequence>MYGLVIVLVRSGIYPQARTSSVAVLVANQIILQNVSGLLQSLFNRNHNFYYGPLLTLFSQAVFLVGVIAYSIDYTKSLDLILLSNIQLVVSMIPMLYLAFKETEDWTAIQQKDLYLSSILKNIRRSIGFGLPILLAGLLFLGFQHIDKLLIAGLYPARQFGFYAFAATLLNVCLTVIFSVANFMMQTIAPYRSTVEIFYNKAVFFILLLITPLLFSVVFLQLLMPRFLPNYLESVVYIRYLAGFIGPYVLVQLIQFSVFKLLNKQRLFLTLAVIFFVLSLSVEYILAKSQVPLTVIALSSALMAYGWFAAGDWLLCRIKPECKPKQKKRYLFMFATICLYLLINLF</sequence>
<feature type="transmembrane region" description="Helical" evidence="6">
    <location>
        <begin position="161"/>
        <end position="181"/>
    </location>
</feature>
<feature type="transmembrane region" description="Helical" evidence="6">
    <location>
        <begin position="202"/>
        <end position="224"/>
    </location>
</feature>
<evidence type="ECO:0000256" key="4">
    <source>
        <dbReference type="ARBA" id="ARBA00022989"/>
    </source>
</evidence>
<organism evidence="7 8">
    <name type="scientific">Larkinella arboricola</name>
    <dbReference type="NCBI Taxonomy" id="643671"/>
    <lineage>
        <taxon>Bacteria</taxon>
        <taxon>Pseudomonadati</taxon>
        <taxon>Bacteroidota</taxon>
        <taxon>Cytophagia</taxon>
        <taxon>Cytophagales</taxon>
        <taxon>Spirosomataceae</taxon>
        <taxon>Larkinella</taxon>
    </lineage>
</organism>
<dbReference type="GO" id="GO:0005886">
    <property type="term" value="C:plasma membrane"/>
    <property type="evidence" value="ECO:0007669"/>
    <property type="project" value="UniProtKB-SubCell"/>
</dbReference>
<comment type="subcellular location">
    <subcellularLocation>
        <location evidence="1">Cell membrane</location>
        <topology evidence="1">Multi-pass membrane protein</topology>
    </subcellularLocation>
</comment>
<evidence type="ECO:0000313" key="7">
    <source>
        <dbReference type="EMBL" id="RAJ97577.1"/>
    </source>
</evidence>
<dbReference type="Proteomes" id="UP000248790">
    <property type="component" value="Unassembled WGS sequence"/>
</dbReference>
<feature type="transmembrane region" description="Helical" evidence="6">
    <location>
        <begin position="293"/>
        <end position="316"/>
    </location>
</feature>
<evidence type="ECO:0000313" key="8">
    <source>
        <dbReference type="Proteomes" id="UP000248790"/>
    </source>
</evidence>
<dbReference type="InterPro" id="IPR050833">
    <property type="entry name" value="Poly_Biosynth_Transport"/>
</dbReference>